<dbReference type="Gene3D" id="3.30.1370.50">
    <property type="entry name" value="R3H-like domain"/>
    <property type="match status" value="1"/>
</dbReference>
<keyword evidence="3" id="KW-1185">Reference proteome</keyword>
<dbReference type="CDD" id="cd02644">
    <property type="entry name" value="R3H_jag"/>
    <property type="match status" value="1"/>
</dbReference>
<dbReference type="RefSeq" id="WP_169924527.1">
    <property type="nucleotide sequence ID" value="NZ_PDJH01000001.1"/>
</dbReference>
<dbReference type="AlphaFoldDB" id="A0A2A9EF52"/>
<dbReference type="InterPro" id="IPR039247">
    <property type="entry name" value="KhpB"/>
</dbReference>
<dbReference type="Proteomes" id="UP000221394">
    <property type="component" value="Unassembled WGS sequence"/>
</dbReference>
<dbReference type="PANTHER" id="PTHR35800">
    <property type="entry name" value="PROTEIN JAG"/>
    <property type="match status" value="1"/>
</dbReference>
<dbReference type="PANTHER" id="PTHR35800:SF1">
    <property type="entry name" value="RNA-BINDING PROTEIN KHPB"/>
    <property type="match status" value="1"/>
</dbReference>
<accession>A0A2A9EF52</accession>
<dbReference type="CDD" id="cd02414">
    <property type="entry name" value="KH-II_Jag"/>
    <property type="match status" value="1"/>
</dbReference>
<evidence type="ECO:0000313" key="2">
    <source>
        <dbReference type="EMBL" id="PFG36905.1"/>
    </source>
</evidence>
<evidence type="ECO:0000259" key="1">
    <source>
        <dbReference type="PROSITE" id="PS51061"/>
    </source>
</evidence>
<comment type="caution">
    <text evidence="2">The sequence shown here is derived from an EMBL/GenBank/DDBJ whole genome shotgun (WGS) entry which is preliminary data.</text>
</comment>
<reference evidence="2 3" key="1">
    <citation type="submission" date="2017-10" db="EMBL/GenBank/DDBJ databases">
        <title>Sequencing the genomes of 1000 actinobacteria strains.</title>
        <authorList>
            <person name="Klenk H.-P."/>
        </authorList>
    </citation>
    <scope>NUCLEOTIDE SEQUENCE [LARGE SCALE GENOMIC DNA]</scope>
    <source>
        <strain evidence="2 3">DSM 21574</strain>
    </source>
</reference>
<dbReference type="InterPro" id="IPR015946">
    <property type="entry name" value="KH_dom-like_a/b"/>
</dbReference>
<gene>
    <name evidence="2" type="ORF">ATL41_1648</name>
</gene>
<dbReference type="SMART" id="SM00393">
    <property type="entry name" value="R3H"/>
    <property type="match status" value="1"/>
</dbReference>
<dbReference type="InterPro" id="IPR001374">
    <property type="entry name" value="R3H_dom"/>
</dbReference>
<dbReference type="EMBL" id="PDJH01000001">
    <property type="protein sequence ID" value="PFG36905.1"/>
    <property type="molecule type" value="Genomic_DNA"/>
</dbReference>
<name>A0A2A9EF52_9MICO</name>
<dbReference type="GO" id="GO:0003723">
    <property type="term" value="F:RNA binding"/>
    <property type="evidence" value="ECO:0007669"/>
    <property type="project" value="InterPro"/>
</dbReference>
<evidence type="ECO:0000313" key="3">
    <source>
        <dbReference type="Proteomes" id="UP000221394"/>
    </source>
</evidence>
<dbReference type="PROSITE" id="PS51061">
    <property type="entry name" value="R3H"/>
    <property type="match status" value="1"/>
</dbReference>
<dbReference type="InterPro" id="IPR036867">
    <property type="entry name" value="R3H_dom_sf"/>
</dbReference>
<dbReference type="Gene3D" id="3.30.300.20">
    <property type="match status" value="1"/>
</dbReference>
<dbReference type="SUPFAM" id="SSF82708">
    <property type="entry name" value="R3H domain"/>
    <property type="match status" value="1"/>
</dbReference>
<dbReference type="Pfam" id="PF01424">
    <property type="entry name" value="R3H"/>
    <property type="match status" value="1"/>
</dbReference>
<sequence>MTTTRNEEPRSATQRLEDEGEIAADYLEELLDIADLDGEIDMDIDHGRATVDIVTEHDGSLAHLAGKNGEVLDALQELTRLAVQARTGERSRLMLDIGGYRAKRRAELTVVAEKAIEKVRSTGEAVALDPLNAFERKVVHDVVTAAGLTSVSYGVDPERYIEIQPAD</sequence>
<dbReference type="InterPro" id="IPR038008">
    <property type="entry name" value="Jag_KH"/>
</dbReference>
<organism evidence="2 3">
    <name type="scientific">Flavimobilis soli</name>
    <dbReference type="NCBI Taxonomy" id="442709"/>
    <lineage>
        <taxon>Bacteria</taxon>
        <taxon>Bacillati</taxon>
        <taxon>Actinomycetota</taxon>
        <taxon>Actinomycetes</taxon>
        <taxon>Micrococcales</taxon>
        <taxon>Jonesiaceae</taxon>
        <taxon>Flavimobilis</taxon>
    </lineage>
</organism>
<dbReference type="InterPro" id="IPR034079">
    <property type="entry name" value="R3H_KhpB"/>
</dbReference>
<protein>
    <submittedName>
        <fullName evidence="2">SpoIIIJ-associated protein</fullName>
    </submittedName>
</protein>
<proteinExistence type="predicted"/>
<feature type="domain" description="R3H" evidence="1">
    <location>
        <begin position="102"/>
        <end position="167"/>
    </location>
</feature>